<sequence>MSGENNATVDSVPAINEGFRHGGDLTLRSTDNVDFSVHSLFLSVASPVFAELLGTENRDEVIRFSEKAKVLALMLGFIYPRPTPTISSMELLNDALRVAEKYKIDHMKSRIREQFITVGSPVSVYADPIAVLYTALTHGLSAEVKLAAILSSKNHDLGKEEDLKKLLDMAPTPTAATLVGLTGIPLVKTRVLTEVLFRFESSPMLIAFHKEWLVCSQCRAAFKLRSRPTPPEWQIHWARWIFDSIKNVPIAEWKQFFSHSNVYTLFYKEPGLCSMSYHDRNGSLVGNCSCLVLVQDTGTAAYFQPWADGVYEHLKSRLSFIAEFEDVQARDSNHEE</sequence>
<comment type="caution">
    <text evidence="2">The sequence shown here is derived from an EMBL/GenBank/DDBJ whole genome shotgun (WGS) entry which is preliminary data.</text>
</comment>
<dbReference type="InterPro" id="IPR011333">
    <property type="entry name" value="SKP1/BTB/POZ_sf"/>
</dbReference>
<feature type="domain" description="BTB" evidence="1">
    <location>
        <begin position="23"/>
        <end position="79"/>
    </location>
</feature>
<evidence type="ECO:0000313" key="2">
    <source>
        <dbReference type="EMBL" id="CAE6424613.1"/>
    </source>
</evidence>
<dbReference type="InterPro" id="IPR000210">
    <property type="entry name" value="BTB/POZ_dom"/>
</dbReference>
<dbReference type="EMBL" id="CAJMXA010000292">
    <property type="protein sequence ID" value="CAE6424613.1"/>
    <property type="molecule type" value="Genomic_DNA"/>
</dbReference>
<dbReference type="Proteomes" id="UP000663853">
    <property type="component" value="Unassembled WGS sequence"/>
</dbReference>
<dbReference type="SUPFAM" id="SSF54695">
    <property type="entry name" value="POZ domain"/>
    <property type="match status" value="1"/>
</dbReference>
<gene>
    <name evidence="2" type="ORF">RDB_LOCUS16737</name>
</gene>
<accession>A0A8H3ALE3</accession>
<organism evidence="2 3">
    <name type="scientific">Rhizoctonia solani</name>
    <dbReference type="NCBI Taxonomy" id="456999"/>
    <lineage>
        <taxon>Eukaryota</taxon>
        <taxon>Fungi</taxon>
        <taxon>Dikarya</taxon>
        <taxon>Basidiomycota</taxon>
        <taxon>Agaricomycotina</taxon>
        <taxon>Agaricomycetes</taxon>
        <taxon>Cantharellales</taxon>
        <taxon>Ceratobasidiaceae</taxon>
        <taxon>Rhizoctonia</taxon>
    </lineage>
</organism>
<dbReference type="PROSITE" id="PS50097">
    <property type="entry name" value="BTB"/>
    <property type="match status" value="1"/>
</dbReference>
<evidence type="ECO:0000259" key="1">
    <source>
        <dbReference type="PROSITE" id="PS50097"/>
    </source>
</evidence>
<reference evidence="2" key="1">
    <citation type="submission" date="2021-01" db="EMBL/GenBank/DDBJ databases">
        <authorList>
            <person name="Kaushik A."/>
        </authorList>
    </citation>
    <scope>NUCLEOTIDE SEQUENCE</scope>
    <source>
        <strain evidence="2">AG6-10EEA</strain>
    </source>
</reference>
<protein>
    <recommendedName>
        <fullName evidence="1">BTB domain-containing protein</fullName>
    </recommendedName>
</protein>
<proteinExistence type="predicted"/>
<evidence type="ECO:0000313" key="3">
    <source>
        <dbReference type="Proteomes" id="UP000663853"/>
    </source>
</evidence>
<dbReference type="Pfam" id="PF00651">
    <property type="entry name" value="BTB"/>
    <property type="match status" value="1"/>
</dbReference>
<dbReference type="SMART" id="SM00225">
    <property type="entry name" value="BTB"/>
    <property type="match status" value="1"/>
</dbReference>
<dbReference type="AlphaFoldDB" id="A0A8H3ALE3"/>
<dbReference type="Gene3D" id="3.30.710.10">
    <property type="entry name" value="Potassium Channel Kv1.1, Chain A"/>
    <property type="match status" value="1"/>
</dbReference>
<name>A0A8H3ALE3_9AGAM</name>
<dbReference type="CDD" id="cd18186">
    <property type="entry name" value="BTB_POZ_ZBTB_KLHL-like"/>
    <property type="match status" value="1"/>
</dbReference>